<accession>A0AC61S0J6</accession>
<dbReference type="Proteomes" id="UP000304953">
    <property type="component" value="Unassembled WGS sequence"/>
</dbReference>
<comment type="caution">
    <text evidence="1">The sequence shown here is derived from an EMBL/GenBank/DDBJ whole genome shotgun (WGS) entry which is preliminary data.</text>
</comment>
<gene>
    <name evidence="1" type="ORF">E5329_03380</name>
</gene>
<organism evidence="1 2">
    <name type="scientific">Petralouisia muris</name>
    <dbReference type="NCBI Taxonomy" id="3032872"/>
    <lineage>
        <taxon>Bacteria</taxon>
        <taxon>Bacillati</taxon>
        <taxon>Bacillota</taxon>
        <taxon>Clostridia</taxon>
        <taxon>Lachnospirales</taxon>
        <taxon>Lachnospiraceae</taxon>
        <taxon>Petralouisia</taxon>
    </lineage>
</organism>
<evidence type="ECO:0000313" key="2">
    <source>
        <dbReference type="Proteomes" id="UP000304953"/>
    </source>
</evidence>
<keyword evidence="2" id="KW-1185">Reference proteome</keyword>
<name>A0AC61S0J6_9FIRM</name>
<evidence type="ECO:0000313" key="1">
    <source>
        <dbReference type="EMBL" id="TGY97661.1"/>
    </source>
</evidence>
<sequence length="221" mass="25705">MSKPGGMEMDNCKGENKFHTFEVCSVNARASRLEAERLILGEITEKDTPLIVKWRSDPKVYRYFFSPHPLTAEEHLDWYKNQYLHQNNRVDWIAVEKVTGKPVGIFGIKREKVGDTETEVSYLLAPEFRGKGYAAEAVDRILKFASKQWLCHSAVARIHGDNQESIRFIGNLGFVWLETVGNFVTYRKTLVKKDDKGWKKKVVQPFFPHRKENRMSFHLQL</sequence>
<reference evidence="1" key="1">
    <citation type="submission" date="2019-04" db="EMBL/GenBank/DDBJ databases">
        <title>Microbes associate with the intestines of laboratory mice.</title>
        <authorList>
            <person name="Navarre W."/>
            <person name="Wong E."/>
            <person name="Huang K."/>
            <person name="Tropini C."/>
            <person name="Ng K."/>
            <person name="Yu B."/>
        </authorList>
    </citation>
    <scope>NUCLEOTIDE SEQUENCE</scope>
    <source>
        <strain evidence="1">NM01_1-7b</strain>
    </source>
</reference>
<protein>
    <submittedName>
        <fullName evidence="1">N-acetyltransferase</fullName>
    </submittedName>
</protein>
<dbReference type="EMBL" id="SRYA01000005">
    <property type="protein sequence ID" value="TGY97661.1"/>
    <property type="molecule type" value="Genomic_DNA"/>
</dbReference>
<proteinExistence type="predicted"/>